<protein>
    <recommendedName>
        <fullName evidence="5">Release factor glutamine methyltransferase</fullName>
        <shortName evidence="5">RF MTase</shortName>
        <ecNumber evidence="5">2.1.1.297</ecNumber>
    </recommendedName>
    <alternativeName>
        <fullName evidence="5">N5-glutamine methyltransferase PrmC</fullName>
    </alternativeName>
    <alternativeName>
        <fullName evidence="5">Protein-(glutamine-N5) MTase PrmC</fullName>
    </alternativeName>
    <alternativeName>
        <fullName evidence="5">Protein-glutamine N-methyltransferase PrmC</fullName>
    </alternativeName>
</protein>
<evidence type="ECO:0000313" key="8">
    <source>
        <dbReference type="EMBL" id="MFD0797693.1"/>
    </source>
</evidence>
<keyword evidence="1 5" id="KW-0489">Methyltransferase</keyword>
<dbReference type="CDD" id="cd02440">
    <property type="entry name" value="AdoMet_MTases"/>
    <property type="match status" value="1"/>
</dbReference>
<keyword evidence="9" id="KW-1185">Reference proteome</keyword>
<dbReference type="Pfam" id="PF05175">
    <property type="entry name" value="MTS"/>
    <property type="match status" value="1"/>
</dbReference>
<keyword evidence="2 5" id="KW-0808">Transferase</keyword>
<dbReference type="InterPro" id="IPR002052">
    <property type="entry name" value="DNA_methylase_N6_adenine_CS"/>
</dbReference>
<dbReference type="PROSITE" id="PS00092">
    <property type="entry name" value="N6_MTASE"/>
    <property type="match status" value="1"/>
</dbReference>
<dbReference type="GO" id="GO:0102559">
    <property type="term" value="F:peptide chain release factor N(5)-glutamine methyltransferase activity"/>
    <property type="evidence" value="ECO:0007669"/>
    <property type="project" value="UniProtKB-EC"/>
</dbReference>
<dbReference type="SUPFAM" id="SSF53335">
    <property type="entry name" value="S-adenosyl-L-methionine-dependent methyltransferases"/>
    <property type="match status" value="1"/>
</dbReference>
<accession>A0ABW3B389</accession>
<evidence type="ECO:0000256" key="4">
    <source>
        <dbReference type="ARBA" id="ARBA00048391"/>
    </source>
</evidence>
<dbReference type="InterPro" id="IPR004556">
    <property type="entry name" value="HemK-like"/>
</dbReference>
<comment type="caution">
    <text evidence="8">The sequence shown here is derived from an EMBL/GenBank/DDBJ whole genome shotgun (WGS) entry which is preliminary data.</text>
</comment>
<feature type="domain" description="Methyltransferase small" evidence="6">
    <location>
        <begin position="116"/>
        <end position="204"/>
    </location>
</feature>
<comment type="similarity">
    <text evidence="5">Belongs to the protein N5-glutamine methyltransferase family. PrmC subfamily.</text>
</comment>
<gene>
    <name evidence="5 8" type="primary">prmC</name>
    <name evidence="8" type="ORF">ACFQZJ_09490</name>
</gene>
<dbReference type="Gene3D" id="1.10.8.10">
    <property type="entry name" value="DNA helicase RuvA subunit, C-terminal domain"/>
    <property type="match status" value="1"/>
</dbReference>
<name>A0ABW3B389_9FLAO</name>
<evidence type="ECO:0000256" key="5">
    <source>
        <dbReference type="HAMAP-Rule" id="MF_02126"/>
    </source>
</evidence>
<dbReference type="InterPro" id="IPR007848">
    <property type="entry name" value="Small_mtfrase_dom"/>
</dbReference>
<evidence type="ECO:0000259" key="7">
    <source>
        <dbReference type="Pfam" id="PF17827"/>
    </source>
</evidence>
<dbReference type="Proteomes" id="UP001597012">
    <property type="component" value="Unassembled WGS sequence"/>
</dbReference>
<dbReference type="NCBIfam" id="TIGR03534">
    <property type="entry name" value="RF_mod_PrmC"/>
    <property type="match status" value="1"/>
</dbReference>
<sequence length="288" mass="32687">MLLKEIKTIFHTELDAIYGSQEVASCFTLLTDHFLGLEKFVLLLRPQWVISKEEESILFNALSQLKKHVPVQYIMGETEFMDLKFKVSADVLIPRPETEDLVRWILEDYRAAQHPHPKILDIGTGSGCIAISIARYLQGAAVSALDISNDALQIARTNARQNDVDINFYQADILNDSTTTQLESTFDSIVSNPPYVRELEKKEMHQNVLGHEPGIALFVSDKDPLVFYRAIANFAQKNLVANGSLYLEINQYLGKEMIDLLDAYNFKDIELKKDIFGNDRMVKGVFRG</sequence>
<dbReference type="Pfam" id="PF17827">
    <property type="entry name" value="PrmC_N"/>
    <property type="match status" value="1"/>
</dbReference>
<evidence type="ECO:0000313" key="9">
    <source>
        <dbReference type="Proteomes" id="UP001597012"/>
    </source>
</evidence>
<proteinExistence type="inferred from homology"/>
<dbReference type="PANTHER" id="PTHR18895:SF74">
    <property type="entry name" value="MTRF1L RELEASE FACTOR GLUTAMINE METHYLTRANSFERASE"/>
    <property type="match status" value="1"/>
</dbReference>
<evidence type="ECO:0000256" key="2">
    <source>
        <dbReference type="ARBA" id="ARBA00022679"/>
    </source>
</evidence>
<dbReference type="NCBIfam" id="TIGR00536">
    <property type="entry name" value="hemK_fam"/>
    <property type="match status" value="1"/>
</dbReference>
<dbReference type="InterPro" id="IPR019874">
    <property type="entry name" value="RF_methyltr_PrmC"/>
</dbReference>
<dbReference type="RefSeq" id="WP_379934127.1">
    <property type="nucleotide sequence ID" value="NZ_JBHTHY010000006.1"/>
</dbReference>
<dbReference type="InterPro" id="IPR029063">
    <property type="entry name" value="SAM-dependent_MTases_sf"/>
</dbReference>
<feature type="domain" description="Release factor glutamine methyltransferase N-terminal" evidence="7">
    <location>
        <begin position="28"/>
        <end position="76"/>
    </location>
</feature>
<reference evidence="9" key="1">
    <citation type="journal article" date="2019" name="Int. J. Syst. Evol. Microbiol.">
        <title>The Global Catalogue of Microorganisms (GCM) 10K type strain sequencing project: providing services to taxonomists for standard genome sequencing and annotation.</title>
        <authorList>
            <consortium name="The Broad Institute Genomics Platform"/>
            <consortium name="The Broad Institute Genome Sequencing Center for Infectious Disease"/>
            <person name="Wu L."/>
            <person name="Ma J."/>
        </authorList>
    </citation>
    <scope>NUCLEOTIDE SEQUENCE [LARGE SCALE GENOMIC DNA]</scope>
    <source>
        <strain evidence="9">CCUG 61948</strain>
    </source>
</reference>
<evidence type="ECO:0000256" key="1">
    <source>
        <dbReference type="ARBA" id="ARBA00022603"/>
    </source>
</evidence>
<dbReference type="HAMAP" id="MF_02126">
    <property type="entry name" value="RF_methyltr_PrmC"/>
    <property type="match status" value="1"/>
</dbReference>
<feature type="binding site" evidence="5">
    <location>
        <position position="192"/>
    </location>
    <ligand>
        <name>S-adenosyl-L-methionine</name>
        <dbReference type="ChEBI" id="CHEBI:59789"/>
    </ligand>
</feature>
<comment type="caution">
    <text evidence="5">Lacks conserved residue(s) required for the propagation of feature annotation.</text>
</comment>
<feature type="binding site" evidence="5">
    <location>
        <begin position="123"/>
        <end position="127"/>
    </location>
    <ligand>
        <name>S-adenosyl-L-methionine</name>
        <dbReference type="ChEBI" id="CHEBI:59789"/>
    </ligand>
</feature>
<dbReference type="PANTHER" id="PTHR18895">
    <property type="entry name" value="HEMK METHYLTRANSFERASE"/>
    <property type="match status" value="1"/>
</dbReference>
<feature type="binding site" evidence="5">
    <location>
        <begin position="192"/>
        <end position="195"/>
    </location>
    <ligand>
        <name>substrate</name>
    </ligand>
</feature>
<organism evidence="8 9">
    <name type="scientific">Maribacter chungangensis</name>
    <dbReference type="NCBI Taxonomy" id="1069117"/>
    <lineage>
        <taxon>Bacteria</taxon>
        <taxon>Pseudomonadati</taxon>
        <taxon>Bacteroidota</taxon>
        <taxon>Flavobacteriia</taxon>
        <taxon>Flavobacteriales</taxon>
        <taxon>Flavobacteriaceae</taxon>
        <taxon>Maribacter</taxon>
    </lineage>
</organism>
<dbReference type="InterPro" id="IPR050320">
    <property type="entry name" value="N5-glutamine_MTase"/>
</dbReference>
<dbReference type="GO" id="GO:0032259">
    <property type="term" value="P:methylation"/>
    <property type="evidence" value="ECO:0007669"/>
    <property type="project" value="UniProtKB-KW"/>
</dbReference>
<dbReference type="EMBL" id="JBHTHY010000006">
    <property type="protein sequence ID" value="MFD0797693.1"/>
    <property type="molecule type" value="Genomic_DNA"/>
</dbReference>
<feature type="binding site" evidence="5">
    <location>
        <position position="146"/>
    </location>
    <ligand>
        <name>S-adenosyl-L-methionine</name>
        <dbReference type="ChEBI" id="CHEBI:59789"/>
    </ligand>
</feature>
<comment type="function">
    <text evidence="5">Methylates the class 1 translation termination release factors RF1/PrfA and RF2/PrfB on the glutamine residue of the universally conserved GGQ motif.</text>
</comment>
<comment type="catalytic activity">
    <reaction evidence="4 5">
        <text>L-glutaminyl-[peptide chain release factor] + S-adenosyl-L-methionine = N(5)-methyl-L-glutaminyl-[peptide chain release factor] + S-adenosyl-L-homocysteine + H(+)</text>
        <dbReference type="Rhea" id="RHEA:42896"/>
        <dbReference type="Rhea" id="RHEA-COMP:10271"/>
        <dbReference type="Rhea" id="RHEA-COMP:10272"/>
        <dbReference type="ChEBI" id="CHEBI:15378"/>
        <dbReference type="ChEBI" id="CHEBI:30011"/>
        <dbReference type="ChEBI" id="CHEBI:57856"/>
        <dbReference type="ChEBI" id="CHEBI:59789"/>
        <dbReference type="ChEBI" id="CHEBI:61891"/>
        <dbReference type="EC" id="2.1.1.297"/>
    </reaction>
</comment>
<dbReference type="EC" id="2.1.1.297" evidence="5"/>
<dbReference type="Gene3D" id="3.40.50.150">
    <property type="entry name" value="Vaccinia Virus protein VP39"/>
    <property type="match status" value="1"/>
</dbReference>
<dbReference type="InterPro" id="IPR040758">
    <property type="entry name" value="PrmC_N"/>
</dbReference>
<evidence type="ECO:0000256" key="3">
    <source>
        <dbReference type="ARBA" id="ARBA00022691"/>
    </source>
</evidence>
<keyword evidence="3 5" id="KW-0949">S-adenosyl-L-methionine</keyword>
<evidence type="ECO:0000259" key="6">
    <source>
        <dbReference type="Pfam" id="PF05175"/>
    </source>
</evidence>